<organism evidence="6 7">
    <name type="scientific">Paracoccus sulfuroxidans</name>
    <dbReference type="NCBI Taxonomy" id="384678"/>
    <lineage>
        <taxon>Bacteria</taxon>
        <taxon>Pseudomonadati</taxon>
        <taxon>Pseudomonadota</taxon>
        <taxon>Alphaproteobacteria</taxon>
        <taxon>Rhodobacterales</taxon>
        <taxon>Paracoccaceae</taxon>
        <taxon>Paracoccus</taxon>
    </lineage>
</organism>
<proteinExistence type="inferred from homology"/>
<evidence type="ECO:0000256" key="1">
    <source>
        <dbReference type="ARBA" id="ARBA00004141"/>
    </source>
</evidence>
<evidence type="ECO:0000256" key="2">
    <source>
        <dbReference type="ARBA" id="ARBA00022692"/>
    </source>
</evidence>
<feature type="transmembrane region" description="Helical" evidence="5">
    <location>
        <begin position="81"/>
        <end position="103"/>
    </location>
</feature>
<dbReference type="AlphaFoldDB" id="A0A562NSP4"/>
<protein>
    <recommendedName>
        <fullName evidence="5">Probable membrane transporter protein</fullName>
    </recommendedName>
</protein>
<reference evidence="6 7" key="1">
    <citation type="journal article" date="2015" name="Stand. Genomic Sci.">
        <title>Genomic Encyclopedia of Bacterial and Archaeal Type Strains, Phase III: the genomes of soil and plant-associated and newly described type strains.</title>
        <authorList>
            <person name="Whitman W.B."/>
            <person name="Woyke T."/>
            <person name="Klenk H.P."/>
            <person name="Zhou Y."/>
            <person name="Lilburn T.G."/>
            <person name="Beck B.J."/>
            <person name="De Vos P."/>
            <person name="Vandamme P."/>
            <person name="Eisen J.A."/>
            <person name="Garrity G."/>
            <person name="Hugenholtz P."/>
            <person name="Kyrpides N.C."/>
        </authorList>
    </citation>
    <scope>NUCLEOTIDE SEQUENCE [LARGE SCALE GENOMIC DNA]</scope>
    <source>
        <strain evidence="6 7">CGMCC 1.5364</strain>
    </source>
</reference>
<dbReference type="EMBL" id="VLKU01000004">
    <property type="protein sequence ID" value="TWI35222.1"/>
    <property type="molecule type" value="Genomic_DNA"/>
</dbReference>
<sequence>MIDKVMAFASGDMLLLWALVGFAAWLQTLTGFAFGLILMGGVGVFGLIPLPEAAILGSILTILNGGLVIGKEWRQIDRPALRLFLIASPFGLLIGYFALLWLAGTAVTVLQLVLGVVILLASVQLMRRPQVQFRRSDPGSFLVTGLLGGIMGGMFSTGGPPVIWQMYRQPVEIATIRATLLSLFVLNSVMRLGLVLGTTGISASTLTATLGAMPSVAIGTIIAHRLPPPLPPAAMRQMAFGLLFLSGVALSLPALLAILQGR</sequence>
<evidence type="ECO:0000313" key="6">
    <source>
        <dbReference type="EMBL" id="TWI35222.1"/>
    </source>
</evidence>
<comment type="caution">
    <text evidence="6">The sequence shown here is derived from an EMBL/GenBank/DDBJ whole genome shotgun (WGS) entry which is preliminary data.</text>
</comment>
<feature type="transmembrane region" description="Helical" evidence="5">
    <location>
        <begin position="14"/>
        <end position="38"/>
    </location>
</feature>
<feature type="transmembrane region" description="Helical" evidence="5">
    <location>
        <begin position="206"/>
        <end position="226"/>
    </location>
</feature>
<feature type="transmembrane region" description="Helical" evidence="5">
    <location>
        <begin position="238"/>
        <end position="259"/>
    </location>
</feature>
<dbReference type="RefSeq" id="WP_199756526.1">
    <property type="nucleotide sequence ID" value="NZ_VLKU01000004.1"/>
</dbReference>
<dbReference type="Pfam" id="PF01925">
    <property type="entry name" value="TauE"/>
    <property type="match status" value="1"/>
</dbReference>
<keyword evidence="4 5" id="KW-0472">Membrane</keyword>
<dbReference type="InterPro" id="IPR002781">
    <property type="entry name" value="TM_pro_TauE-like"/>
</dbReference>
<evidence type="ECO:0000256" key="3">
    <source>
        <dbReference type="ARBA" id="ARBA00022989"/>
    </source>
</evidence>
<dbReference type="Proteomes" id="UP000316225">
    <property type="component" value="Unassembled WGS sequence"/>
</dbReference>
<feature type="transmembrane region" description="Helical" evidence="5">
    <location>
        <begin position="176"/>
        <end position="194"/>
    </location>
</feature>
<feature type="transmembrane region" description="Helical" evidence="5">
    <location>
        <begin position="109"/>
        <end position="126"/>
    </location>
</feature>
<keyword evidence="2 5" id="KW-0812">Transmembrane</keyword>
<evidence type="ECO:0000256" key="5">
    <source>
        <dbReference type="RuleBase" id="RU363041"/>
    </source>
</evidence>
<evidence type="ECO:0000313" key="7">
    <source>
        <dbReference type="Proteomes" id="UP000316225"/>
    </source>
</evidence>
<comment type="similarity">
    <text evidence="5">Belongs to the 4-toluene sulfonate uptake permease (TSUP) (TC 2.A.102) family.</text>
</comment>
<feature type="transmembrane region" description="Helical" evidence="5">
    <location>
        <begin position="138"/>
        <end position="156"/>
    </location>
</feature>
<feature type="transmembrane region" description="Helical" evidence="5">
    <location>
        <begin position="44"/>
        <end position="69"/>
    </location>
</feature>
<gene>
    <name evidence="6" type="ORF">IQ24_01732</name>
</gene>
<comment type="subcellular location">
    <subcellularLocation>
        <location evidence="5">Cell membrane</location>
        <topology evidence="5">Multi-pass membrane protein</topology>
    </subcellularLocation>
    <subcellularLocation>
        <location evidence="1">Membrane</location>
        <topology evidence="1">Multi-pass membrane protein</topology>
    </subcellularLocation>
</comment>
<dbReference type="GO" id="GO:0005886">
    <property type="term" value="C:plasma membrane"/>
    <property type="evidence" value="ECO:0007669"/>
    <property type="project" value="UniProtKB-SubCell"/>
</dbReference>
<evidence type="ECO:0000256" key="4">
    <source>
        <dbReference type="ARBA" id="ARBA00023136"/>
    </source>
</evidence>
<keyword evidence="5" id="KW-1003">Cell membrane</keyword>
<keyword evidence="7" id="KW-1185">Reference proteome</keyword>
<keyword evidence="3 5" id="KW-1133">Transmembrane helix</keyword>
<name>A0A562NSP4_9RHOB</name>
<accession>A0A562NSP4</accession>